<comment type="subcellular location">
    <subcellularLocation>
        <location evidence="1">Cell membrane</location>
        <topology evidence="1">Multi-pass membrane protein</topology>
    </subcellularLocation>
</comment>
<keyword evidence="3 6" id="KW-0812">Transmembrane</keyword>
<accession>A0A5D4ULS1</accession>
<evidence type="ECO:0000313" key="7">
    <source>
        <dbReference type="EMBL" id="TYS88263.1"/>
    </source>
</evidence>
<dbReference type="Pfam" id="PF01943">
    <property type="entry name" value="Polysacc_synt"/>
    <property type="match status" value="1"/>
</dbReference>
<feature type="transmembrane region" description="Helical" evidence="6">
    <location>
        <begin position="182"/>
        <end position="201"/>
    </location>
</feature>
<dbReference type="GO" id="GO:0005886">
    <property type="term" value="C:plasma membrane"/>
    <property type="evidence" value="ECO:0007669"/>
    <property type="project" value="UniProtKB-SubCell"/>
</dbReference>
<feature type="transmembrane region" description="Helical" evidence="6">
    <location>
        <begin position="95"/>
        <end position="115"/>
    </location>
</feature>
<feature type="transmembrane region" description="Helical" evidence="6">
    <location>
        <begin position="366"/>
        <end position="384"/>
    </location>
</feature>
<dbReference type="PANTHER" id="PTHR30250">
    <property type="entry name" value="PST FAMILY PREDICTED COLANIC ACID TRANSPORTER"/>
    <property type="match status" value="1"/>
</dbReference>
<reference evidence="7 8" key="1">
    <citation type="submission" date="2019-08" db="EMBL/GenBank/DDBJ databases">
        <title>Bacillus genomes from the desert of Cuatro Cienegas, Coahuila.</title>
        <authorList>
            <person name="Olmedo-Alvarez G."/>
        </authorList>
    </citation>
    <scope>NUCLEOTIDE SEQUENCE [LARGE SCALE GENOMIC DNA]</scope>
    <source>
        <strain evidence="7 8">CH87b_3T</strain>
    </source>
</reference>
<dbReference type="AlphaFoldDB" id="A0A5D4ULS1"/>
<feature type="transmembrane region" description="Helical" evidence="6">
    <location>
        <begin position="121"/>
        <end position="145"/>
    </location>
</feature>
<feature type="transmembrane region" description="Helical" evidence="6">
    <location>
        <begin position="333"/>
        <end position="354"/>
    </location>
</feature>
<evidence type="ECO:0000256" key="1">
    <source>
        <dbReference type="ARBA" id="ARBA00004651"/>
    </source>
</evidence>
<dbReference type="OrthoDB" id="9089519at2"/>
<keyword evidence="2" id="KW-1003">Cell membrane</keyword>
<dbReference type="STRING" id="189382.BHE18_02415"/>
<keyword evidence="4 6" id="KW-1133">Transmembrane helix</keyword>
<keyword evidence="5 6" id="KW-0472">Membrane</keyword>
<feature type="transmembrane region" description="Helical" evidence="6">
    <location>
        <begin position="446"/>
        <end position="462"/>
    </location>
</feature>
<feature type="transmembrane region" description="Helical" evidence="6">
    <location>
        <begin position="390"/>
        <end position="411"/>
    </location>
</feature>
<organism evidence="7 8">
    <name type="scientific">Rossellomorea aquimaris</name>
    <dbReference type="NCBI Taxonomy" id="189382"/>
    <lineage>
        <taxon>Bacteria</taxon>
        <taxon>Bacillati</taxon>
        <taxon>Bacillota</taxon>
        <taxon>Bacilli</taxon>
        <taxon>Bacillales</taxon>
        <taxon>Bacillaceae</taxon>
        <taxon>Rossellomorea</taxon>
    </lineage>
</organism>
<feature type="transmembrane region" description="Helical" evidence="6">
    <location>
        <begin position="305"/>
        <end position="327"/>
    </location>
</feature>
<name>A0A5D4ULS1_9BACI</name>
<proteinExistence type="predicted"/>
<evidence type="ECO:0000256" key="6">
    <source>
        <dbReference type="SAM" id="Phobius"/>
    </source>
</evidence>
<dbReference type="EMBL" id="VTEZ01000001">
    <property type="protein sequence ID" value="TYS88263.1"/>
    <property type="molecule type" value="Genomic_DNA"/>
</dbReference>
<feature type="transmembrane region" description="Helical" evidence="6">
    <location>
        <begin position="157"/>
        <end position="176"/>
    </location>
</feature>
<feature type="transmembrane region" description="Helical" evidence="6">
    <location>
        <begin position="21"/>
        <end position="44"/>
    </location>
</feature>
<evidence type="ECO:0000256" key="3">
    <source>
        <dbReference type="ARBA" id="ARBA00022692"/>
    </source>
</evidence>
<sequence length="496" mass="56134">MTKGLPFMTENRNSIVKNVFHLFYSTALSSIMNAAALIVLASFIHSDDYGRFSVVLAFAMIMAYLSEAGLNQIVLREGAKKEAPIPEIMASFIKLRLALTLATMVIGFLLIHWIYQNDTELIILSYCLIFPLVTGISMQSISITYFQMLEKMQYSGLIRIISAGLLITVIMVGKWFYIDPMIVFFLYGSSYFLAGCFGIYLTAKNLTFSFKSSFYKGLRKNWVPFMVTGLLFILLPHIGPIVLEQTLAWKEVGYFAVAYRIPQALQQVPFIIAGAFYPVLFRLFQAGDHLEHVRKSILQVKLMGFVGMLAAIPFYHLSAFVIALLFGERWMEAAFLLKVLSLVMVFQGVSIALGDGLTTRALQSRRMIIQAIAVASGVLFYTVFSRFYGLTGAATAGVLIELVLLFGLLFWHPDRTILFKRAVFPYLSSFFLSLLAIELFLSSFPILAFCIHFILILSLAGLDKEWRKKSMEIWRKSPLYQKWKVKFRKEAHDGVS</sequence>
<evidence type="ECO:0000256" key="5">
    <source>
        <dbReference type="ARBA" id="ARBA00023136"/>
    </source>
</evidence>
<evidence type="ECO:0000256" key="2">
    <source>
        <dbReference type="ARBA" id="ARBA00022475"/>
    </source>
</evidence>
<protein>
    <submittedName>
        <fullName evidence="7">Oligosaccharide flippase family protein</fullName>
    </submittedName>
</protein>
<dbReference type="InterPro" id="IPR050833">
    <property type="entry name" value="Poly_Biosynth_Transport"/>
</dbReference>
<feature type="transmembrane region" description="Helical" evidence="6">
    <location>
        <begin position="222"/>
        <end position="243"/>
    </location>
</feature>
<dbReference type="InterPro" id="IPR002797">
    <property type="entry name" value="Polysacc_synth"/>
</dbReference>
<dbReference type="Proteomes" id="UP000324269">
    <property type="component" value="Unassembled WGS sequence"/>
</dbReference>
<feature type="transmembrane region" description="Helical" evidence="6">
    <location>
        <begin position="423"/>
        <end position="440"/>
    </location>
</feature>
<feature type="transmembrane region" description="Helical" evidence="6">
    <location>
        <begin position="50"/>
        <end position="74"/>
    </location>
</feature>
<feature type="transmembrane region" description="Helical" evidence="6">
    <location>
        <begin position="263"/>
        <end position="284"/>
    </location>
</feature>
<dbReference type="PANTHER" id="PTHR30250:SF11">
    <property type="entry name" value="O-ANTIGEN TRANSPORTER-RELATED"/>
    <property type="match status" value="1"/>
</dbReference>
<evidence type="ECO:0000313" key="8">
    <source>
        <dbReference type="Proteomes" id="UP000324269"/>
    </source>
</evidence>
<gene>
    <name evidence="7" type="ORF">FZC85_02150</name>
</gene>
<comment type="caution">
    <text evidence="7">The sequence shown here is derived from an EMBL/GenBank/DDBJ whole genome shotgun (WGS) entry which is preliminary data.</text>
</comment>
<evidence type="ECO:0000256" key="4">
    <source>
        <dbReference type="ARBA" id="ARBA00022989"/>
    </source>
</evidence>